<evidence type="ECO:0000313" key="2">
    <source>
        <dbReference type="Proteomes" id="UP001057402"/>
    </source>
</evidence>
<accession>A0ACB9QZ67</accession>
<reference evidence="2" key="1">
    <citation type="journal article" date="2023" name="Front. Plant Sci.">
        <title>Chromosomal-level genome assembly of Melastoma candidum provides insights into trichome evolution.</title>
        <authorList>
            <person name="Zhong Y."/>
            <person name="Wu W."/>
            <person name="Sun C."/>
            <person name="Zou P."/>
            <person name="Liu Y."/>
            <person name="Dai S."/>
            <person name="Zhou R."/>
        </authorList>
    </citation>
    <scope>NUCLEOTIDE SEQUENCE [LARGE SCALE GENOMIC DNA]</scope>
</reference>
<organism evidence="1 2">
    <name type="scientific">Melastoma candidum</name>
    <dbReference type="NCBI Taxonomy" id="119954"/>
    <lineage>
        <taxon>Eukaryota</taxon>
        <taxon>Viridiplantae</taxon>
        <taxon>Streptophyta</taxon>
        <taxon>Embryophyta</taxon>
        <taxon>Tracheophyta</taxon>
        <taxon>Spermatophyta</taxon>
        <taxon>Magnoliopsida</taxon>
        <taxon>eudicotyledons</taxon>
        <taxon>Gunneridae</taxon>
        <taxon>Pentapetalae</taxon>
        <taxon>rosids</taxon>
        <taxon>malvids</taxon>
        <taxon>Myrtales</taxon>
        <taxon>Melastomataceae</taxon>
        <taxon>Melastomatoideae</taxon>
        <taxon>Melastomateae</taxon>
        <taxon>Melastoma</taxon>
    </lineage>
</organism>
<name>A0ACB9QZ67_9MYRT</name>
<evidence type="ECO:0000313" key="1">
    <source>
        <dbReference type="EMBL" id="KAI4371920.1"/>
    </source>
</evidence>
<comment type="caution">
    <text evidence="1">The sequence shown here is derived from an EMBL/GenBank/DDBJ whole genome shotgun (WGS) entry which is preliminary data.</text>
</comment>
<dbReference type="Proteomes" id="UP001057402">
    <property type="component" value="Chromosome 4"/>
</dbReference>
<dbReference type="EMBL" id="CM042883">
    <property type="protein sequence ID" value="KAI4371920.1"/>
    <property type="molecule type" value="Genomic_DNA"/>
</dbReference>
<protein>
    <submittedName>
        <fullName evidence="1">Uncharacterized protein</fullName>
    </submittedName>
</protein>
<sequence length="1034" mass="116063">MASRRDSLPGPLPKPLPRIATAADLLSHDLDWPFGKLEGLHVDDVRETAYEIFFAACRSSPAFSGRGALTHHSSASQDRVDGGGIGNGSPGTSGSGTGSPVAGRQNGVGMAPISKVKKALGLKMLNRSQSKRMVSWNAGVSSSGKPSSPSWHNAGDASSPRLGFTVPPASRPRRPLTSAEIMRQQMRVTELSDNRLRKTLMRTLVGQMGRRVETIILPLELLRHIKPSEFSDMNEYHRWQKRQLKVLEVGLLLHPVIPLEKSNAAAVRLKETIRSCQDKALDIGKNSEAMRMFCDQVVSLSWRSPNGTPTDVCHWADGFPLGIHLYVALLQCVFDMRDETYVMDEVDELLELMKKTWPTMGINKAIHNVCFAWVLFQQYTLTSEIEPDLLFASHAMLAEVSKDAKKPERDAIFVRILTSVLSSIKAWSEKRLHNYHDYFQKGKVGLVESILPLALTASTIYGEEVLFQAMGTQDIKESTTASQDHVDEYIRSSLKNAFSQLLNNVTFDHETNKEVGSKELLSLANKVEELALREREHFTPILKKRHPAAAGVAVLVLHNCYGVILKLYLSNISNLCTETAEVLQRAEKLEKFLVQMVVEDCTECEGLGKSLVKEMVPYEVDRIILMLLKQWTDDRLKKGKECLRRAKETESWNPKSKTEPYAQSAVDLMKLVKEMVDEFFDIPIGITEDLIQDLADSLGHLFQEYVAFVASCGSKQSYLPSLPPLTRCYRSSSFSLFWKKSALWTVNPDDKQLVVSKDGHNPRPSTSRGTQRLYVRLNSLHYLLTHLHSLNKTLSLSPKISPNHNRYVNRRKQDNQASYFDVARASILAACQHVSEVAACRLIFADSSNVLYDSLYVRNVAKSRIRPVLRIMKQNLSLLCAILTDRAQPLAVKEIMKACFEAYLMVLLAGGSSRIFNKSDHRMVEEDFESLKRVFCSSGEGLIAEDLVEREAEKVEGVIALMGTPTEQLIEEFSIVTCEASGIGMMGTGQKLLMPPTTRRWHRSDPNTILRVLCHRNDRTANHFLKKSFHLTKR</sequence>
<keyword evidence="2" id="KW-1185">Reference proteome</keyword>
<gene>
    <name evidence="1" type="ORF">MLD38_010215</name>
</gene>
<proteinExistence type="predicted"/>